<keyword evidence="2" id="KW-0217">Developmental protein</keyword>
<comment type="subcellular location">
    <subcellularLocation>
        <location evidence="1">Secreted</location>
    </subcellularLocation>
</comment>
<dbReference type="SMART" id="SM00365">
    <property type="entry name" value="LRR_SD22"/>
    <property type="match status" value="5"/>
</dbReference>
<evidence type="ECO:0000313" key="16">
    <source>
        <dbReference type="Proteomes" id="UP001239994"/>
    </source>
</evidence>
<dbReference type="SUPFAM" id="SSF49899">
    <property type="entry name" value="Concanavalin A-like lectins/glucanases"/>
    <property type="match status" value="1"/>
</dbReference>
<dbReference type="GO" id="GO:0005509">
    <property type="term" value="F:calcium ion binding"/>
    <property type="evidence" value="ECO:0007669"/>
    <property type="project" value="InterPro"/>
</dbReference>
<keyword evidence="5" id="KW-0433">Leucine-rich repeat</keyword>
<dbReference type="Gene3D" id="2.10.25.10">
    <property type="entry name" value="Laminin"/>
    <property type="match status" value="9"/>
</dbReference>
<dbReference type="GO" id="GO:0005615">
    <property type="term" value="C:extracellular space"/>
    <property type="evidence" value="ECO:0007669"/>
    <property type="project" value="UniProtKB-ARBA"/>
</dbReference>
<keyword evidence="3" id="KW-0964">Secreted</keyword>
<dbReference type="InterPro" id="IPR000152">
    <property type="entry name" value="EGF-type_Asp/Asn_hydroxyl_site"/>
</dbReference>
<dbReference type="Gene3D" id="2.60.120.200">
    <property type="match status" value="1"/>
</dbReference>
<proteinExistence type="predicted"/>
<feature type="domain" description="EGF-like" evidence="14">
    <location>
        <begin position="1517"/>
        <end position="1553"/>
    </location>
</feature>
<dbReference type="CDD" id="cd00110">
    <property type="entry name" value="LamG"/>
    <property type="match status" value="1"/>
</dbReference>
<feature type="disulfide bond" evidence="10">
    <location>
        <begin position="1883"/>
        <end position="1892"/>
    </location>
</feature>
<evidence type="ECO:0000256" key="11">
    <source>
        <dbReference type="SAM" id="SignalP"/>
    </source>
</evidence>
<feature type="domain" description="CTCK" evidence="12">
    <location>
        <begin position="1898"/>
        <end position="1974"/>
    </location>
</feature>
<feature type="disulfide bond" evidence="10">
    <location>
        <begin position="1843"/>
        <end position="1852"/>
    </location>
</feature>
<feature type="disulfide bond" evidence="10">
    <location>
        <begin position="1386"/>
        <end position="1395"/>
    </location>
</feature>
<protein>
    <recommendedName>
        <fullName evidence="17">Slit homolog 2 (Drosophila)</fullName>
    </recommendedName>
</protein>
<dbReference type="PROSITE" id="PS00022">
    <property type="entry name" value="EGF_1"/>
    <property type="match status" value="9"/>
</dbReference>
<evidence type="ECO:0000256" key="5">
    <source>
        <dbReference type="ARBA" id="ARBA00022614"/>
    </source>
</evidence>
<dbReference type="FunFam" id="2.10.25.10:FF:000062">
    <property type="entry name" value="Slit guidance ligand 2"/>
    <property type="match status" value="1"/>
</dbReference>
<dbReference type="SMART" id="SM00179">
    <property type="entry name" value="EGF_CA"/>
    <property type="match status" value="7"/>
</dbReference>
<dbReference type="FunFam" id="3.80.10.10:FF:000004">
    <property type="entry name" value="Slit guidance ligand 2"/>
    <property type="match status" value="1"/>
</dbReference>
<dbReference type="InterPro" id="IPR032675">
    <property type="entry name" value="LRR_dom_sf"/>
</dbReference>
<dbReference type="InterPro" id="IPR001611">
    <property type="entry name" value="Leu-rich_rpt"/>
</dbReference>
<dbReference type="SMART" id="SM00082">
    <property type="entry name" value="LRRCT"/>
    <property type="match status" value="4"/>
</dbReference>
<feature type="disulfide bond" evidence="10">
    <location>
        <begin position="1427"/>
        <end position="1436"/>
    </location>
</feature>
<organism evidence="15 16">
    <name type="scientific">Electrophorus voltai</name>
    <dbReference type="NCBI Taxonomy" id="2609070"/>
    <lineage>
        <taxon>Eukaryota</taxon>
        <taxon>Metazoa</taxon>
        <taxon>Chordata</taxon>
        <taxon>Craniata</taxon>
        <taxon>Vertebrata</taxon>
        <taxon>Euteleostomi</taxon>
        <taxon>Actinopterygii</taxon>
        <taxon>Neopterygii</taxon>
        <taxon>Teleostei</taxon>
        <taxon>Ostariophysi</taxon>
        <taxon>Gymnotiformes</taxon>
        <taxon>Gymnotoidei</taxon>
        <taxon>Gymnotidae</taxon>
        <taxon>Electrophorus</taxon>
    </lineage>
</organism>
<dbReference type="PROSITE" id="PS01187">
    <property type="entry name" value="EGF_CA"/>
    <property type="match status" value="1"/>
</dbReference>
<dbReference type="GO" id="GO:0048513">
    <property type="term" value="P:animal organ development"/>
    <property type="evidence" value="ECO:0007669"/>
    <property type="project" value="UniProtKB-ARBA"/>
</dbReference>
<dbReference type="SUPFAM" id="SSF52058">
    <property type="entry name" value="L domain-like"/>
    <property type="match status" value="4"/>
</dbReference>
<keyword evidence="4 10" id="KW-0245">EGF-like domain</keyword>
<evidence type="ECO:0000256" key="6">
    <source>
        <dbReference type="ARBA" id="ARBA00022729"/>
    </source>
</evidence>
<dbReference type="Pfam" id="PF01463">
    <property type="entry name" value="LRRCT"/>
    <property type="match status" value="4"/>
</dbReference>
<evidence type="ECO:0000256" key="4">
    <source>
        <dbReference type="ARBA" id="ARBA00022536"/>
    </source>
</evidence>
<keyword evidence="7" id="KW-0677">Repeat</keyword>
<dbReference type="Pfam" id="PF02210">
    <property type="entry name" value="Laminin_G_2"/>
    <property type="match status" value="1"/>
</dbReference>
<feature type="signal peptide" evidence="11">
    <location>
        <begin position="1"/>
        <end position="22"/>
    </location>
</feature>
<evidence type="ECO:0000313" key="15">
    <source>
        <dbReference type="EMBL" id="KAK1792801.1"/>
    </source>
</evidence>
<dbReference type="PROSITE" id="PS50025">
    <property type="entry name" value="LAM_G_DOMAIN"/>
    <property type="match status" value="1"/>
</dbReference>
<keyword evidence="8 10" id="KW-1015">Disulfide bond</keyword>
<dbReference type="FunFam" id="2.10.25.10:FF:000053">
    <property type="entry name" value="Slit guidance ligand 2"/>
    <property type="match status" value="1"/>
</dbReference>
<feature type="disulfide bond" evidence="10">
    <location>
        <begin position="1861"/>
        <end position="1871"/>
    </location>
</feature>
<feature type="domain" description="EGF-like" evidence="14">
    <location>
        <begin position="1817"/>
        <end position="1853"/>
    </location>
</feature>
<dbReference type="SMART" id="SM00041">
    <property type="entry name" value="CT"/>
    <property type="match status" value="1"/>
</dbReference>
<reference evidence="15" key="1">
    <citation type="submission" date="2023-03" db="EMBL/GenBank/DDBJ databases">
        <title>Electrophorus voltai genome.</title>
        <authorList>
            <person name="Bian C."/>
        </authorList>
    </citation>
    <scope>NUCLEOTIDE SEQUENCE</scope>
    <source>
        <strain evidence="15">CB-2022</strain>
        <tissue evidence="15">Muscle</tissue>
    </source>
</reference>
<dbReference type="PROSITE" id="PS01185">
    <property type="entry name" value="CTCK_1"/>
    <property type="match status" value="1"/>
</dbReference>
<evidence type="ECO:0000256" key="7">
    <source>
        <dbReference type="ARBA" id="ARBA00022737"/>
    </source>
</evidence>
<accession>A0AAD8Z589</accession>
<evidence type="ECO:0000259" key="12">
    <source>
        <dbReference type="PROSITE" id="PS01225"/>
    </source>
</evidence>
<feature type="domain" description="Laminin G" evidence="13">
    <location>
        <begin position="1601"/>
        <end position="1779"/>
    </location>
</feature>
<dbReference type="InterPro" id="IPR006207">
    <property type="entry name" value="Cys_knot_C"/>
</dbReference>
<dbReference type="PROSITE" id="PS01225">
    <property type="entry name" value="CTCK_2"/>
    <property type="match status" value="1"/>
</dbReference>
<feature type="domain" description="EGF-like" evidence="14">
    <location>
        <begin position="1398"/>
        <end position="1437"/>
    </location>
</feature>
<name>A0AAD8Z589_9TELE</name>
<dbReference type="Proteomes" id="UP001239994">
    <property type="component" value="Unassembled WGS sequence"/>
</dbReference>
<dbReference type="CDD" id="cd00054">
    <property type="entry name" value="EGF_CA"/>
    <property type="match status" value="5"/>
</dbReference>
<feature type="disulfide bond" evidence="10">
    <location>
        <begin position="1505"/>
        <end position="1514"/>
    </location>
</feature>
<dbReference type="InterPro" id="IPR001791">
    <property type="entry name" value="Laminin_G"/>
</dbReference>
<feature type="chain" id="PRO_5042177752" description="Slit homolog 2 (Drosophila)" evidence="11">
    <location>
        <begin position="23"/>
        <end position="1975"/>
    </location>
</feature>
<feature type="disulfide bond" evidence="10">
    <location>
        <begin position="1465"/>
        <end position="1474"/>
    </location>
</feature>
<feature type="domain" description="EGF-like" evidence="14">
    <location>
        <begin position="1439"/>
        <end position="1475"/>
    </location>
</feature>
<feature type="domain" description="EGF-like" evidence="14">
    <location>
        <begin position="1562"/>
        <end position="1598"/>
    </location>
</feature>
<dbReference type="FunFam" id="3.80.10.10:FF:000002">
    <property type="entry name" value="Slit guidance ligand 2"/>
    <property type="match status" value="2"/>
</dbReference>
<feature type="disulfide bond" evidence="10">
    <location>
        <begin position="1588"/>
        <end position="1597"/>
    </location>
</feature>
<dbReference type="SMART" id="SM00181">
    <property type="entry name" value="EGF"/>
    <property type="match status" value="9"/>
</dbReference>
<dbReference type="FunFam" id="2.10.25.10:FF:000054">
    <property type="entry name" value="Slit guidance ligand 2"/>
    <property type="match status" value="1"/>
</dbReference>
<dbReference type="Gene3D" id="3.80.10.10">
    <property type="entry name" value="Ribonuclease Inhibitor"/>
    <property type="match status" value="5"/>
</dbReference>
<dbReference type="PANTHER" id="PTHR45836:SF2">
    <property type="entry name" value="SLIT HOMOLOG 2 PROTEIN"/>
    <property type="match status" value="1"/>
</dbReference>
<keyword evidence="6 11" id="KW-0732">Signal</keyword>
<dbReference type="GO" id="GO:0050919">
    <property type="term" value="P:negative chemotaxis"/>
    <property type="evidence" value="ECO:0007669"/>
    <property type="project" value="TreeGrafter"/>
</dbReference>
<feature type="domain" description="EGF-like" evidence="14">
    <location>
        <begin position="1783"/>
        <end position="1814"/>
    </location>
</feature>
<dbReference type="InterPro" id="IPR000483">
    <property type="entry name" value="Cys-rich_flank_reg_C"/>
</dbReference>
<dbReference type="FunFam" id="2.10.25.10:FF:000099">
    <property type="entry name" value="Slit guidance ligand 2"/>
    <property type="match status" value="1"/>
</dbReference>
<dbReference type="Pfam" id="PF13855">
    <property type="entry name" value="LRR_8"/>
    <property type="match status" value="7"/>
</dbReference>
<keyword evidence="16" id="KW-1185">Reference proteome</keyword>
<dbReference type="FunFam" id="2.10.25.10:FF:000063">
    <property type="entry name" value="Slit guidance ligand 2"/>
    <property type="match status" value="1"/>
</dbReference>
<dbReference type="FunFam" id="3.80.10.10:FF:000032">
    <property type="entry name" value="Slit homolog 2 (Drosophila)"/>
    <property type="match status" value="1"/>
</dbReference>
<dbReference type="PROSITE" id="PS51450">
    <property type="entry name" value="LRR"/>
    <property type="match status" value="4"/>
</dbReference>
<gene>
    <name evidence="15" type="ORF">P4O66_012710</name>
</gene>
<dbReference type="InterPro" id="IPR003591">
    <property type="entry name" value="Leu-rich_rpt_typical-subtyp"/>
</dbReference>
<keyword evidence="9" id="KW-0325">Glycoprotein</keyword>
<evidence type="ECO:0000256" key="3">
    <source>
        <dbReference type="ARBA" id="ARBA00022525"/>
    </source>
</evidence>
<dbReference type="GO" id="GO:0008201">
    <property type="term" value="F:heparin binding"/>
    <property type="evidence" value="ECO:0007669"/>
    <property type="project" value="TreeGrafter"/>
</dbReference>
<dbReference type="SMART" id="SM00369">
    <property type="entry name" value="LRR_TYP"/>
    <property type="match status" value="15"/>
</dbReference>
<dbReference type="PROSITE" id="PS50026">
    <property type="entry name" value="EGF_3"/>
    <property type="match status" value="9"/>
</dbReference>
<evidence type="ECO:0000256" key="1">
    <source>
        <dbReference type="ARBA" id="ARBA00004613"/>
    </source>
</evidence>
<dbReference type="FunFam" id="3.80.10.10:FF:000039">
    <property type="entry name" value="slit homolog 2 protein isoform X2"/>
    <property type="match status" value="1"/>
</dbReference>
<sequence>MCVFAAAACLGVFLAVCGGADSQPCPTQCSCTGTTVDCHGQGLRSVPRSLPRNAERLDLNANNLTKITKADFAGLRQLRVLQLMENKISVIERGAFQDLKELERLPVLLCCRRVTLLCYSVTLLCVAVQCYTAVCSSAVLHCLQCYSAVLQCYSAVRLNRNSLQVFPELLFLATTKLSRLGHGHVGTRGDGYWACGDTRRWLLGMWGHAEMVTGHVGTRGDGYWARGDTRRWLLGTWGHAEMVTGDVGTRGDGYWGCGDTRRWLLGMWGHAEMVTGHVGTRGDGYWARGDTRRWLLGTWGHAEMVTGHVGTRGDGYWARGDTRRWLLGTWGHAEMVTGHVGTRGDGYWARGDTRRWLLGTWGHAEMVTGHVGTRGDGYWARGDTRRWLLGTWGHAEMVTGHVGTRGDGYWARGDTRRWLLGTWGHAEMVTGHVGTRGDGYWARGDTRRWLLGTWGHAEMVTGHVGTRRQEGHGDSGTLLPCFCVSKLRPRLGTESVYFIPLSVLSCCHEAAYYASVEFLFYYQEDDCCTLSQAGGDLSENQIQGIPRKAFRGSTEIKNLVYGGVLDCWQLDYNHISCIEDGAFRALRDLEVLTLNNNNISRLSVASFNHMPKLRTFRLHSNNLICDCHVAWLSDWLRQRPRLGLYTQCMSPPPMRGHNVAEVQKREFVCTGSQIQTSCSVLQCPEFCTCSNNVVDCRGKGLSEIPTNLPETITEIRLEQNAIKIIPPGAFSPYKRLRRIDLSNNQISELAPDSFQGLRSLNSLDKGGQDDFRGRTHSSSSLYPLCFTFLHGKAEPVVLYGNKITELPKGLFEGLFSLQLLLLNANKINCLRVDAFQDLQNLNLLSLYDNKLQTIAKGTFSSLRAVQTLHLAQNPFMCDCHLKWLADYLQDNPIETSGARCTSPRRLANKRIGQIKSKKFRCSGVEDYRSRLGGSCFADLACPEKCRCEGTTVDCSGQKLTKIPEHIPQYTAELRLNNNEFTVLEATGIFKKLPQLRKIHFSNNKISDIEEGTFEGAGGVNELILTSNRLENVHYTMLKGLTGLRTLMLRSNKISCVSNTSFTGLSSVRLLSLYDNLITSIAPGAFDTLHSLSTLNLLANPFNCNCHLAWLGEWLRKKRIVTGNPRCLNPYFLKEIPIQDVAVQDFACEDGNDENSCSSLAHCPVECSCLDTVVRCSNKGLKALPKGIPKDVTELYLDGNQFIQVPLELSNFKHLTLIDLSNNQISTLSNHSYSNMSELLTLILSYNRLRCIPAKAFDGLRSLRLLCVRERDSLHGNDIAVIPEGAFKDLTSLSHLALGANPLHCDCGMQWLSDWVKSGYREPGIARCASPGDMTDKLLLTTPSKKFTCTGPVDTGVLAKCNPCLSNPCHNNGTCTNHPIDFYRCTCPYGYKGQDCEEAIHACISNPCQNGGTCHLKDGVENTHWCVCAEGFQGEHCERNIDDCEDNDCENNSTCVDGINNYTCLCSPEYAGELCEDKQDFCAPELNKCQHDSKCILTAPGFKCECTPGYTGEHCDLNIDDCVDNKCRNGAQCTDAVSGYTCACPPGYSGLFCEFSPPMVLPRTSPCDNYECANGAQCVVKDTDPVCQCVHGYEGLRCERLVSVNFISRDSFLQIPSGLFTEHTNISLQIATDEDNGMLLYKADSEQIAVELYRGRLRVSYNTGSLPPSAIYSAETINDGSFHVVELVAKDQLLSLSIDGGIPKSIPTGNKPTPDPSPAQTQPLYLGGVPVQVGVAPLRQGSGSGRNGSGFHGCIRNLYINAQLQDLALFQLQEGVVPGCQACQRSACAHGQCRTTGHASFNCECEPGWTGQLCDLQVNDPCQGNKCVHGTCVPVNSYSYSCRCGLGYTGVLCDEEESVSVCQALACKHGQCRISGLGKAYCECSSGYTGPHCDKEVACRGERIRDHYQRQQGYAACQTTEKVSRLECKGICGGGASCCSALRSKRRKYTFQCTDGSSFVQEVEKVVKCGCANCPS</sequence>
<evidence type="ECO:0000259" key="14">
    <source>
        <dbReference type="PROSITE" id="PS50026"/>
    </source>
</evidence>
<evidence type="ECO:0000256" key="9">
    <source>
        <dbReference type="ARBA" id="ARBA00023180"/>
    </source>
</evidence>
<feature type="disulfide bond" evidence="10">
    <location>
        <begin position="1821"/>
        <end position="1831"/>
    </location>
</feature>
<dbReference type="InterPro" id="IPR000372">
    <property type="entry name" value="LRRNT"/>
</dbReference>
<dbReference type="PANTHER" id="PTHR45836">
    <property type="entry name" value="SLIT HOMOLOG"/>
    <property type="match status" value="1"/>
</dbReference>
<dbReference type="InterPro" id="IPR051355">
    <property type="entry name" value="Notch/Slit_guidance"/>
</dbReference>
<evidence type="ECO:0000256" key="2">
    <source>
        <dbReference type="ARBA" id="ARBA00022473"/>
    </source>
</evidence>
<comment type="caution">
    <text evidence="15">The sequence shown here is derived from an EMBL/GenBank/DDBJ whole genome shotgun (WGS) entry which is preliminary data.</text>
</comment>
<feature type="domain" description="EGF-like" evidence="14">
    <location>
        <begin position="1857"/>
        <end position="1893"/>
    </location>
</feature>
<feature type="domain" description="EGF-like" evidence="14">
    <location>
        <begin position="1361"/>
        <end position="1396"/>
    </location>
</feature>
<dbReference type="InterPro" id="IPR001881">
    <property type="entry name" value="EGF-like_Ca-bd_dom"/>
</dbReference>
<comment type="caution">
    <text evidence="10">Lacks conserved residue(s) required for the propagation of feature annotation.</text>
</comment>
<evidence type="ECO:0000256" key="8">
    <source>
        <dbReference type="ARBA" id="ARBA00023157"/>
    </source>
</evidence>
<dbReference type="PROSITE" id="PS00010">
    <property type="entry name" value="ASX_HYDROXYL"/>
    <property type="match status" value="2"/>
</dbReference>
<dbReference type="SMART" id="SM00282">
    <property type="entry name" value="LamG"/>
    <property type="match status" value="1"/>
</dbReference>
<dbReference type="GO" id="GO:0030308">
    <property type="term" value="P:negative regulation of cell growth"/>
    <property type="evidence" value="ECO:0007669"/>
    <property type="project" value="TreeGrafter"/>
</dbReference>
<dbReference type="SMART" id="SM00368">
    <property type="entry name" value="LRR_RI"/>
    <property type="match status" value="5"/>
</dbReference>
<feature type="domain" description="EGF-like" evidence="14">
    <location>
        <begin position="1477"/>
        <end position="1515"/>
    </location>
</feature>
<dbReference type="GO" id="GO:0048495">
    <property type="term" value="F:Roundabout binding"/>
    <property type="evidence" value="ECO:0007669"/>
    <property type="project" value="TreeGrafter"/>
</dbReference>
<feature type="disulfide bond" evidence="10">
    <location>
        <begin position="1543"/>
        <end position="1552"/>
    </location>
</feature>
<dbReference type="SMART" id="SM00013">
    <property type="entry name" value="LRRNT"/>
    <property type="match status" value="4"/>
</dbReference>
<dbReference type="InterPro" id="IPR018097">
    <property type="entry name" value="EGF_Ca-bd_CS"/>
</dbReference>
<evidence type="ECO:0008006" key="17">
    <source>
        <dbReference type="Google" id="ProtNLM"/>
    </source>
</evidence>
<evidence type="ECO:0000259" key="13">
    <source>
        <dbReference type="PROSITE" id="PS50025"/>
    </source>
</evidence>
<dbReference type="Pfam" id="PF00008">
    <property type="entry name" value="EGF"/>
    <property type="match status" value="6"/>
</dbReference>
<dbReference type="InterPro" id="IPR000742">
    <property type="entry name" value="EGF"/>
</dbReference>
<dbReference type="GO" id="GO:0031290">
    <property type="term" value="P:retinal ganglion cell axon guidance"/>
    <property type="evidence" value="ECO:0007669"/>
    <property type="project" value="TreeGrafter"/>
</dbReference>
<dbReference type="FunFam" id="2.10.25.10:FF:000045">
    <property type="entry name" value="Slit guidance ligand 2"/>
    <property type="match status" value="1"/>
</dbReference>
<dbReference type="SUPFAM" id="SSF57196">
    <property type="entry name" value="EGF/Laminin"/>
    <property type="match status" value="6"/>
</dbReference>
<dbReference type="Pfam" id="PF01462">
    <property type="entry name" value="LRRNT"/>
    <property type="match status" value="4"/>
</dbReference>
<feature type="disulfide bond" evidence="10">
    <location>
        <begin position="1804"/>
        <end position="1813"/>
    </location>
</feature>
<dbReference type="EMBL" id="JAROKS010000019">
    <property type="protein sequence ID" value="KAK1792801.1"/>
    <property type="molecule type" value="Genomic_DNA"/>
</dbReference>
<dbReference type="InterPro" id="IPR013320">
    <property type="entry name" value="ConA-like_dom_sf"/>
</dbReference>
<evidence type="ECO:0000256" key="10">
    <source>
        <dbReference type="PROSITE-ProRule" id="PRU00076"/>
    </source>
</evidence>
<dbReference type="PROSITE" id="PS01186">
    <property type="entry name" value="EGF_2"/>
    <property type="match status" value="8"/>
</dbReference>